<name>A0A2G3PHI7_WILMA</name>
<evidence type="ECO:0000256" key="4">
    <source>
        <dbReference type="ARBA" id="ARBA00022723"/>
    </source>
</evidence>
<comment type="similarity">
    <text evidence="1 7">Belongs to the glycosyltransferase group 1 family. MshA subfamily.</text>
</comment>
<dbReference type="PANTHER" id="PTHR45947:SF3">
    <property type="entry name" value="SULFOQUINOVOSYL TRANSFERASE SQD2"/>
    <property type="match status" value="1"/>
</dbReference>
<feature type="binding site" evidence="7">
    <location>
        <position position="88"/>
    </location>
    <ligand>
        <name>1D-myo-inositol 3-phosphate</name>
        <dbReference type="ChEBI" id="CHEBI:58401"/>
    </ligand>
</feature>
<evidence type="ECO:0000256" key="3">
    <source>
        <dbReference type="ARBA" id="ARBA00022679"/>
    </source>
</evidence>
<proteinExistence type="inferred from homology"/>
<comment type="function">
    <text evidence="7">Catalyzes the transfer of a N-acetyl-glucosamine moiety to 1D-myo-inositol 3-phosphate to produce 1D-myo-inositol 2-acetamido-2-deoxy-glucopyranoside 3-phosphate in the mycothiol biosynthesis pathway.</text>
</comment>
<evidence type="ECO:0000256" key="7">
    <source>
        <dbReference type="HAMAP-Rule" id="MF_01695"/>
    </source>
</evidence>
<feature type="binding site" evidence="7">
    <location>
        <position position="244"/>
    </location>
    <ligand>
        <name>UDP-N-acetyl-alpha-D-glucosamine</name>
        <dbReference type="ChEBI" id="CHEBI:57705"/>
    </ligand>
</feature>
<dbReference type="GO" id="GO:0102710">
    <property type="term" value="F:D-inositol-3-phosphate glycosyltransferase activity"/>
    <property type="evidence" value="ECO:0007669"/>
    <property type="project" value="UniProtKB-EC"/>
</dbReference>
<feature type="binding site" evidence="7">
    <location>
        <begin position="25"/>
        <end position="26"/>
    </location>
    <ligand>
        <name>UDP-N-acetyl-alpha-D-glucosamine</name>
        <dbReference type="ChEBI" id="CHEBI:57705"/>
    </ligand>
</feature>
<keyword evidence="3 7" id="KW-0808">Transferase</keyword>
<organism evidence="11 12">
    <name type="scientific">Williamsia marianensis</name>
    <dbReference type="NCBI Taxonomy" id="85044"/>
    <lineage>
        <taxon>Bacteria</taxon>
        <taxon>Bacillati</taxon>
        <taxon>Actinomycetota</taxon>
        <taxon>Actinomycetes</taxon>
        <taxon>Mycobacteriales</taxon>
        <taxon>Nocardiaceae</taxon>
        <taxon>Williamsia</taxon>
    </lineage>
</organism>
<feature type="domain" description="Glycosyltransferase subfamily 4-like N-terminal" evidence="10">
    <location>
        <begin position="32"/>
        <end position="207"/>
    </location>
</feature>
<feature type="region of interest" description="Disordered" evidence="8">
    <location>
        <begin position="424"/>
        <end position="476"/>
    </location>
</feature>
<evidence type="ECO:0000256" key="2">
    <source>
        <dbReference type="ARBA" id="ARBA00022676"/>
    </source>
</evidence>
<dbReference type="Pfam" id="PF13579">
    <property type="entry name" value="Glyco_trans_4_4"/>
    <property type="match status" value="1"/>
</dbReference>
<evidence type="ECO:0000313" key="12">
    <source>
        <dbReference type="Proteomes" id="UP000225108"/>
    </source>
</evidence>
<gene>
    <name evidence="7 11" type="primary">mshA</name>
    <name evidence="11" type="ORF">CSW57_15915</name>
</gene>
<accession>A0A2G3PHI7</accession>
<keyword evidence="4 7" id="KW-0479">Metal-binding</keyword>
<feature type="binding site" evidence="7">
    <location>
        <position position="145"/>
    </location>
    <ligand>
        <name>1D-myo-inositol 3-phosphate</name>
        <dbReference type="ChEBI" id="CHEBI:58401"/>
    </ligand>
</feature>
<dbReference type="EC" id="2.4.1.250" evidence="7"/>
<feature type="binding site" evidence="7">
    <location>
        <position position="239"/>
    </location>
    <ligand>
        <name>UDP-N-acetyl-alpha-D-glucosamine</name>
        <dbReference type="ChEBI" id="CHEBI:57705"/>
    </ligand>
</feature>
<dbReference type="NCBIfam" id="TIGR03449">
    <property type="entry name" value="mycothiol_MshA"/>
    <property type="match status" value="1"/>
</dbReference>
<feature type="binding site" evidence="7">
    <location>
        <position position="165"/>
    </location>
    <ligand>
        <name>1D-myo-inositol 3-phosphate</name>
        <dbReference type="ChEBI" id="CHEBI:58401"/>
    </ligand>
</feature>
<dbReference type="PANTHER" id="PTHR45947">
    <property type="entry name" value="SULFOQUINOVOSYL TRANSFERASE SQD2"/>
    <property type="match status" value="1"/>
</dbReference>
<evidence type="ECO:0000259" key="10">
    <source>
        <dbReference type="Pfam" id="PF13579"/>
    </source>
</evidence>
<comment type="caution">
    <text evidence="11">The sequence shown here is derived from an EMBL/GenBank/DDBJ whole genome shotgun (WGS) entry which is preliminary data.</text>
</comment>
<feature type="binding site" evidence="7">
    <location>
        <position position="33"/>
    </location>
    <ligand>
        <name>UDP-N-acetyl-alpha-D-glucosamine</name>
        <dbReference type="ChEBI" id="CHEBI:57705"/>
    </ligand>
</feature>
<dbReference type="RefSeq" id="WP_099383692.1">
    <property type="nucleotide sequence ID" value="NZ_PEBD01000010.1"/>
</dbReference>
<evidence type="ECO:0000259" key="9">
    <source>
        <dbReference type="Pfam" id="PF00534"/>
    </source>
</evidence>
<evidence type="ECO:0000313" key="11">
    <source>
        <dbReference type="EMBL" id="PHV65284.1"/>
    </source>
</evidence>
<feature type="domain" description="Glycosyl transferase family 1" evidence="9">
    <location>
        <begin position="224"/>
        <end position="394"/>
    </location>
</feature>
<dbReference type="CDD" id="cd03800">
    <property type="entry name" value="GT4_sucrose_synthase"/>
    <property type="match status" value="1"/>
</dbReference>
<keyword evidence="5 7" id="KW-0460">Magnesium</keyword>
<dbReference type="InterPro" id="IPR050194">
    <property type="entry name" value="Glycosyltransferase_grp1"/>
</dbReference>
<reference evidence="11 12" key="1">
    <citation type="submission" date="2017-10" db="EMBL/GenBank/DDBJ databases">
        <title>The draft genome sequence of Williamsia sp. BULT 1.1 isolated from the semi-arid grassland soils from South Africa.</title>
        <authorList>
            <person name="Kabwe M.H."/>
            <person name="Govender N."/>
            <person name="Mutseka Lunga P."/>
            <person name="Vikram S."/>
            <person name="Makhalanyane T.P."/>
        </authorList>
    </citation>
    <scope>NUCLEOTIDE SEQUENCE [LARGE SCALE GENOMIC DNA]</scope>
    <source>
        <strain evidence="11 12">BULT 1.1</strain>
    </source>
</reference>
<dbReference type="GO" id="GO:0008375">
    <property type="term" value="F:acetylglucosaminyltransferase activity"/>
    <property type="evidence" value="ECO:0007669"/>
    <property type="project" value="UniProtKB-UniRule"/>
</dbReference>
<feature type="binding site" evidence="7">
    <location>
        <position position="317"/>
    </location>
    <ligand>
        <name>Mg(2+)</name>
        <dbReference type="ChEBI" id="CHEBI:18420"/>
    </ligand>
</feature>
<feature type="binding site" evidence="7">
    <location>
        <position position="327"/>
    </location>
    <ligand>
        <name>UDP-N-acetyl-alpha-D-glucosamine</name>
        <dbReference type="ChEBI" id="CHEBI:57705"/>
    </ligand>
</feature>
<feature type="binding site" evidence="7">
    <location>
        <position position="305"/>
    </location>
    <ligand>
        <name>UDP-N-acetyl-alpha-D-glucosamine</name>
        <dbReference type="ChEBI" id="CHEBI:57705"/>
    </ligand>
</feature>
<dbReference type="Pfam" id="PF00534">
    <property type="entry name" value="Glycos_transf_1"/>
    <property type="match status" value="1"/>
</dbReference>
<comment type="catalytic activity">
    <reaction evidence="6 7">
        <text>1D-myo-inositol 3-phosphate + UDP-N-acetyl-alpha-D-glucosamine = 1D-myo-inositol 2-acetamido-2-deoxy-alpha-D-glucopyranoside 3-phosphate + UDP + H(+)</text>
        <dbReference type="Rhea" id="RHEA:26188"/>
        <dbReference type="ChEBI" id="CHEBI:15378"/>
        <dbReference type="ChEBI" id="CHEBI:57705"/>
        <dbReference type="ChEBI" id="CHEBI:58223"/>
        <dbReference type="ChEBI" id="CHEBI:58401"/>
        <dbReference type="ChEBI" id="CHEBI:58892"/>
        <dbReference type="EC" id="2.4.1.250"/>
    </reaction>
</comment>
<evidence type="ECO:0000256" key="8">
    <source>
        <dbReference type="SAM" id="MobiDB-lite"/>
    </source>
</evidence>
<feature type="compositionally biased region" description="Polar residues" evidence="8">
    <location>
        <begin position="425"/>
        <end position="441"/>
    </location>
</feature>
<dbReference type="InterPro" id="IPR028098">
    <property type="entry name" value="Glyco_trans_4-like_N"/>
</dbReference>
<keyword evidence="2 7" id="KW-0328">Glycosyltransferase</keyword>
<feature type="binding site" evidence="7">
    <location>
        <position position="314"/>
    </location>
    <ligand>
        <name>Mg(2+)</name>
        <dbReference type="ChEBI" id="CHEBI:18420"/>
    </ligand>
</feature>
<feature type="binding site" evidence="7">
    <location>
        <position position="121"/>
    </location>
    <ligand>
        <name>1D-myo-inositol 3-phosphate</name>
        <dbReference type="ChEBI" id="CHEBI:58401"/>
    </ligand>
</feature>
<comment type="subunit">
    <text evidence="7">Homodimer.</text>
</comment>
<dbReference type="EMBL" id="PEBD01000010">
    <property type="protein sequence ID" value="PHV65284.1"/>
    <property type="molecule type" value="Genomic_DNA"/>
</dbReference>
<feature type="binding site" evidence="7">
    <location>
        <begin position="30"/>
        <end position="35"/>
    </location>
    <ligand>
        <name>1D-myo-inositol 3-phosphate</name>
        <dbReference type="ChEBI" id="CHEBI:58401"/>
    </ligand>
</feature>
<dbReference type="HAMAP" id="MF_01695">
    <property type="entry name" value="MshA"/>
    <property type="match status" value="1"/>
</dbReference>
<feature type="binding site" evidence="7">
    <location>
        <position position="315"/>
    </location>
    <ligand>
        <name>Mg(2+)</name>
        <dbReference type="ChEBI" id="CHEBI:18420"/>
    </ligand>
</feature>
<feature type="compositionally biased region" description="Basic residues" evidence="8">
    <location>
        <begin position="463"/>
        <end position="476"/>
    </location>
</feature>
<evidence type="ECO:0000256" key="1">
    <source>
        <dbReference type="ARBA" id="ARBA00008449"/>
    </source>
</evidence>
<dbReference type="Proteomes" id="UP000225108">
    <property type="component" value="Unassembled WGS sequence"/>
</dbReference>
<dbReference type="GO" id="GO:0000287">
    <property type="term" value="F:magnesium ion binding"/>
    <property type="evidence" value="ECO:0007669"/>
    <property type="project" value="UniProtKB-UniRule"/>
</dbReference>
<feature type="binding site" evidence="7">
    <location>
        <position position="335"/>
    </location>
    <ligand>
        <name>UDP-N-acetyl-alpha-D-glucosamine</name>
        <dbReference type="ChEBI" id="CHEBI:57705"/>
    </ligand>
</feature>
<dbReference type="GO" id="GO:1903509">
    <property type="term" value="P:liposaccharide metabolic process"/>
    <property type="evidence" value="ECO:0007669"/>
    <property type="project" value="UniProtKB-ARBA"/>
</dbReference>
<dbReference type="InterPro" id="IPR001296">
    <property type="entry name" value="Glyco_trans_1"/>
</dbReference>
<evidence type="ECO:0000256" key="5">
    <source>
        <dbReference type="ARBA" id="ARBA00022842"/>
    </source>
</evidence>
<comment type="caution">
    <text evidence="7">Lacks conserved residue(s) required for the propagation of feature annotation.</text>
</comment>
<dbReference type="InterPro" id="IPR017814">
    <property type="entry name" value="Mycothiol_biosynthesis_MshA"/>
</dbReference>
<sequence length="476" mass="50503">MSPAGGPAVPRRVALISVHTSPLAQPGVGDAGGMNVYVWQTAKRLAQRGVEVEIFTRATSSADEPVVEAAPGVTVRNVVAGPFEGLDKRDLPTQLCAFTAGVLRAEAGRPVGYYDLVHSHYWLSGQVGWLARDRWAVPLVHTAHTLAAVKNASLAEGDTPEPPMRQVGEQQVVDEADRLIVNTETEAQQLISIHHADPSRIDVVTPGADLECYTPGPRIDARLDLGLDPDEVVVTFVGRIQPLKAPDVLLRAAAPLIRRGLSNGRKLRVLVAGGPSGSGLERPTSLIELTRDLGIESSVTFIPPQSPESLAKVYRASNVVAVPSYSESFGLVAIEAQAAGIPVLAADVGGLGVAVDNGVSGVLVDGHGIDRWTGELDRLLGDETALAAMGEAAHRHAQNFSWDHTADQLLASYGRAIDSFRRNRAQVSNAPDSGTTQSQSDLSEESTPHGVVAEPEARPLARMARRFAGRRNGART</sequence>
<evidence type="ECO:0000256" key="6">
    <source>
        <dbReference type="ARBA" id="ARBA00048131"/>
    </source>
</evidence>
<protein>
    <recommendedName>
        <fullName evidence="7">D-inositol-3-phosphate glycosyltransferase</fullName>
        <ecNumber evidence="7">2.4.1.250</ecNumber>
    </recommendedName>
    <alternativeName>
        <fullName evidence="7">N-acetylglucosamine-inositol-phosphate N-acetylglucosaminyltransferase</fullName>
        <shortName evidence="7">GlcNAc-Ins-P N-acetylglucosaminyltransferase</shortName>
    </alternativeName>
</protein>
<feature type="binding site" evidence="7">
    <location>
        <position position="19"/>
    </location>
    <ligand>
        <name>1D-myo-inositol 3-phosphate</name>
        <dbReference type="ChEBI" id="CHEBI:58401"/>
    </ligand>
</feature>
<dbReference type="Gene3D" id="3.40.50.2000">
    <property type="entry name" value="Glycogen Phosphorylase B"/>
    <property type="match status" value="2"/>
</dbReference>
<dbReference type="AlphaFoldDB" id="A0A2G3PHI7"/>
<dbReference type="SUPFAM" id="SSF53756">
    <property type="entry name" value="UDP-Glycosyltransferase/glycogen phosphorylase"/>
    <property type="match status" value="1"/>
</dbReference>
<dbReference type="GO" id="GO:0010125">
    <property type="term" value="P:mycothiol biosynthetic process"/>
    <property type="evidence" value="ECO:0007669"/>
    <property type="project" value="UniProtKB-UniRule"/>
</dbReference>